<evidence type="ECO:0000313" key="3">
    <source>
        <dbReference type="Proteomes" id="UP000594263"/>
    </source>
</evidence>
<dbReference type="AlphaFoldDB" id="A0A7N0SYU7"/>
<organism evidence="2 3">
    <name type="scientific">Kalanchoe fedtschenkoi</name>
    <name type="common">Lavender scallops</name>
    <name type="synonym">South American air plant</name>
    <dbReference type="NCBI Taxonomy" id="63787"/>
    <lineage>
        <taxon>Eukaryota</taxon>
        <taxon>Viridiplantae</taxon>
        <taxon>Streptophyta</taxon>
        <taxon>Embryophyta</taxon>
        <taxon>Tracheophyta</taxon>
        <taxon>Spermatophyta</taxon>
        <taxon>Magnoliopsida</taxon>
        <taxon>eudicotyledons</taxon>
        <taxon>Gunneridae</taxon>
        <taxon>Pentapetalae</taxon>
        <taxon>Saxifragales</taxon>
        <taxon>Crassulaceae</taxon>
        <taxon>Kalanchoe</taxon>
    </lineage>
</organism>
<keyword evidence="1" id="KW-0812">Transmembrane</keyword>
<reference evidence="2" key="1">
    <citation type="submission" date="2021-01" db="UniProtKB">
        <authorList>
            <consortium name="EnsemblPlants"/>
        </authorList>
    </citation>
    <scope>IDENTIFICATION</scope>
</reference>
<keyword evidence="3" id="KW-1185">Reference proteome</keyword>
<feature type="transmembrane region" description="Helical" evidence="1">
    <location>
        <begin position="55"/>
        <end position="75"/>
    </location>
</feature>
<sequence length="112" mass="13376">MSRYPAIHAGVKRISIRQTRSFRWLARGCPNPMRRFDGRPGGVSLHQPLMKEKRVVWLLPITPPIIAFLIPLRLWPTRYTIQIDLQVRSSVWMFWESRWSNYRSGERENEID</sequence>
<evidence type="ECO:0000256" key="1">
    <source>
        <dbReference type="SAM" id="Phobius"/>
    </source>
</evidence>
<proteinExistence type="predicted"/>
<name>A0A7N0SYU7_KALFE</name>
<accession>A0A7N0SYU7</accession>
<protein>
    <submittedName>
        <fullName evidence="2">Uncharacterized protein</fullName>
    </submittedName>
</protein>
<keyword evidence="1" id="KW-0472">Membrane</keyword>
<dbReference type="Gramene" id="Kaladp0013s0038.1.v1.1">
    <property type="protein sequence ID" value="Kaladp0013s0038.1.v1.1.CDS.1"/>
    <property type="gene ID" value="Kaladp0013s0038.v1.1"/>
</dbReference>
<dbReference type="Proteomes" id="UP000594263">
    <property type="component" value="Unplaced"/>
</dbReference>
<dbReference type="EnsemblPlants" id="Kaladp0013s0038.1.v1.1">
    <property type="protein sequence ID" value="Kaladp0013s0038.1.v1.1.CDS.1"/>
    <property type="gene ID" value="Kaladp0013s0038.v1.1"/>
</dbReference>
<evidence type="ECO:0000313" key="2">
    <source>
        <dbReference type="EnsemblPlants" id="Kaladp0013s0038.1.v1.1.CDS.1"/>
    </source>
</evidence>
<keyword evidence="1" id="KW-1133">Transmembrane helix</keyword>